<dbReference type="Gene3D" id="3.50.30.50">
    <property type="entry name" value="Putative cyclase"/>
    <property type="match status" value="1"/>
</dbReference>
<dbReference type="Pfam" id="PF04199">
    <property type="entry name" value="Cyclase"/>
    <property type="match status" value="1"/>
</dbReference>
<dbReference type="PANTHER" id="PTHR31118">
    <property type="entry name" value="CYCLASE-LIKE PROTEIN 2"/>
    <property type="match status" value="1"/>
</dbReference>
<organism evidence="1 2">
    <name type="scientific">Clostridium polyendosporum</name>
    <dbReference type="NCBI Taxonomy" id="69208"/>
    <lineage>
        <taxon>Bacteria</taxon>
        <taxon>Bacillati</taxon>
        <taxon>Bacillota</taxon>
        <taxon>Clostridia</taxon>
        <taxon>Eubacteriales</taxon>
        <taxon>Clostridiaceae</taxon>
        <taxon>Clostridium</taxon>
    </lineage>
</organism>
<comment type="caution">
    <text evidence="1">The sequence shown here is derived from an EMBL/GenBank/DDBJ whole genome shotgun (WGS) entry which is preliminary data.</text>
</comment>
<protein>
    <submittedName>
        <fullName evidence="1">Cyclase</fullName>
    </submittedName>
</protein>
<name>A0A919RXJ6_9CLOT</name>
<dbReference type="InterPro" id="IPR037175">
    <property type="entry name" value="KFase_sf"/>
</dbReference>
<dbReference type="AlphaFoldDB" id="A0A919RXJ6"/>
<evidence type="ECO:0000313" key="2">
    <source>
        <dbReference type="Proteomes" id="UP000679179"/>
    </source>
</evidence>
<evidence type="ECO:0000313" key="1">
    <source>
        <dbReference type="EMBL" id="GIM28119.1"/>
    </source>
</evidence>
<sequence length="206" mass="24063">MERIVDLTHLINDCMSVYPGDEQTKLYQTQFLKIDKFNNHRLEISMHSGTHIDSPMHLTDREEYIYQFPLENFIGNGCVIDVRNQSLIKLKDEYKEKITENSIVLLYTGFNRIFGTDKYFEQHPIIDMELVELFVEKKVKLVGIDSPSPDKDPFEIHKKLFDNNILILENLTNLEQLISIDNFEVIAFPLKIKADSSILRVVARTL</sequence>
<dbReference type="RefSeq" id="WP_212902854.1">
    <property type="nucleotide sequence ID" value="NZ_BOPZ01000004.1"/>
</dbReference>
<keyword evidence="2" id="KW-1185">Reference proteome</keyword>
<dbReference type="PANTHER" id="PTHR31118:SF12">
    <property type="entry name" value="CYCLASE-LIKE PROTEIN 2"/>
    <property type="match status" value="1"/>
</dbReference>
<proteinExistence type="predicted"/>
<dbReference type="SUPFAM" id="SSF102198">
    <property type="entry name" value="Putative cyclase"/>
    <property type="match status" value="1"/>
</dbReference>
<dbReference type="InterPro" id="IPR007325">
    <property type="entry name" value="KFase/CYL"/>
</dbReference>
<gene>
    <name evidence="1" type="ORF">CPJCM30710_07850</name>
</gene>
<dbReference type="GO" id="GO:0019441">
    <property type="term" value="P:L-tryptophan catabolic process to kynurenine"/>
    <property type="evidence" value="ECO:0007669"/>
    <property type="project" value="InterPro"/>
</dbReference>
<accession>A0A919RXJ6</accession>
<dbReference type="Proteomes" id="UP000679179">
    <property type="component" value="Unassembled WGS sequence"/>
</dbReference>
<dbReference type="EMBL" id="BOPZ01000004">
    <property type="protein sequence ID" value="GIM28119.1"/>
    <property type="molecule type" value="Genomic_DNA"/>
</dbReference>
<reference evidence="1" key="1">
    <citation type="submission" date="2021-03" db="EMBL/GenBank/DDBJ databases">
        <title>Taxonomic study of Clostridium polyendosporum from meadow-gley soil under rice.</title>
        <authorList>
            <person name="Kobayashi H."/>
            <person name="Tanizawa Y."/>
            <person name="Yagura M."/>
        </authorList>
    </citation>
    <scope>NUCLEOTIDE SEQUENCE</scope>
    <source>
        <strain evidence="1">JCM 30710</strain>
    </source>
</reference>
<dbReference type="GO" id="GO:0004061">
    <property type="term" value="F:arylformamidase activity"/>
    <property type="evidence" value="ECO:0007669"/>
    <property type="project" value="InterPro"/>
</dbReference>